<dbReference type="AlphaFoldDB" id="X1RN02"/>
<dbReference type="Gene3D" id="3.20.20.370">
    <property type="entry name" value="Glycoside hydrolase/deacetylase"/>
    <property type="match status" value="1"/>
</dbReference>
<dbReference type="InterPro" id="IPR051398">
    <property type="entry name" value="Polysacch_Deacetylase"/>
</dbReference>
<dbReference type="PANTHER" id="PTHR34216:SF3">
    <property type="entry name" value="POLY-BETA-1,6-N-ACETYL-D-GLUCOSAMINE N-DEACETYLASE"/>
    <property type="match status" value="1"/>
</dbReference>
<keyword evidence="2" id="KW-0732">Signal</keyword>
<dbReference type="InterPro" id="IPR011330">
    <property type="entry name" value="Glyco_hydro/deAcase_b/a-brl"/>
</dbReference>
<evidence type="ECO:0000256" key="2">
    <source>
        <dbReference type="ARBA" id="ARBA00022729"/>
    </source>
</evidence>
<evidence type="ECO:0000313" key="4">
    <source>
        <dbReference type="EMBL" id="GAI82008.1"/>
    </source>
</evidence>
<dbReference type="GO" id="GO:0005576">
    <property type="term" value="C:extracellular region"/>
    <property type="evidence" value="ECO:0007669"/>
    <property type="project" value="UniProtKB-SubCell"/>
</dbReference>
<evidence type="ECO:0000256" key="1">
    <source>
        <dbReference type="ARBA" id="ARBA00004613"/>
    </source>
</evidence>
<dbReference type="PROSITE" id="PS51677">
    <property type="entry name" value="NODB"/>
    <property type="match status" value="1"/>
</dbReference>
<comment type="caution">
    <text evidence="4">The sequence shown here is derived from an EMBL/GenBank/DDBJ whole genome shotgun (WGS) entry which is preliminary data.</text>
</comment>
<dbReference type="PANTHER" id="PTHR34216">
    <property type="match status" value="1"/>
</dbReference>
<dbReference type="InterPro" id="IPR002509">
    <property type="entry name" value="NODB_dom"/>
</dbReference>
<dbReference type="EMBL" id="BARW01014957">
    <property type="protein sequence ID" value="GAI82008.1"/>
    <property type="molecule type" value="Genomic_DNA"/>
</dbReference>
<sequence length="140" mass="16216">MYHGVGNQQTDFDLDIPSLIISIKNFEKQINYLSKSYNIISMHELASHIKKKIPFPSNSVIITFDDGLKNNFVNAFPILQKYNIKATVFLITDYIDTLKISWLNEFSYIIKEIGLSEFVEEFKRKFPAYSNLIGKIGQKI</sequence>
<reference evidence="4" key="1">
    <citation type="journal article" date="2014" name="Front. Microbiol.">
        <title>High frequency of phylogenetically diverse reductive dehalogenase-homologous genes in deep subseafloor sedimentary metagenomes.</title>
        <authorList>
            <person name="Kawai M."/>
            <person name="Futagami T."/>
            <person name="Toyoda A."/>
            <person name="Takaki Y."/>
            <person name="Nishi S."/>
            <person name="Hori S."/>
            <person name="Arai W."/>
            <person name="Tsubouchi T."/>
            <person name="Morono Y."/>
            <person name="Uchiyama I."/>
            <person name="Ito T."/>
            <person name="Fujiyama A."/>
            <person name="Inagaki F."/>
            <person name="Takami H."/>
        </authorList>
    </citation>
    <scope>NUCLEOTIDE SEQUENCE</scope>
    <source>
        <strain evidence="4">Expedition CK06-06</strain>
    </source>
</reference>
<dbReference type="Pfam" id="PF01522">
    <property type="entry name" value="Polysacc_deac_1"/>
    <property type="match status" value="1"/>
</dbReference>
<feature type="domain" description="NodB homology" evidence="3">
    <location>
        <begin position="58"/>
        <end position="140"/>
    </location>
</feature>
<comment type="subcellular location">
    <subcellularLocation>
        <location evidence="1">Secreted</location>
    </subcellularLocation>
</comment>
<evidence type="ECO:0000259" key="3">
    <source>
        <dbReference type="PROSITE" id="PS51677"/>
    </source>
</evidence>
<accession>X1RN02</accession>
<protein>
    <recommendedName>
        <fullName evidence="3">NodB homology domain-containing protein</fullName>
    </recommendedName>
</protein>
<dbReference type="SUPFAM" id="SSF88713">
    <property type="entry name" value="Glycoside hydrolase/deacetylase"/>
    <property type="match status" value="1"/>
</dbReference>
<name>X1RN02_9ZZZZ</name>
<organism evidence="4">
    <name type="scientific">marine sediment metagenome</name>
    <dbReference type="NCBI Taxonomy" id="412755"/>
    <lineage>
        <taxon>unclassified sequences</taxon>
        <taxon>metagenomes</taxon>
        <taxon>ecological metagenomes</taxon>
    </lineage>
</organism>
<proteinExistence type="predicted"/>
<dbReference type="GO" id="GO:0016810">
    <property type="term" value="F:hydrolase activity, acting on carbon-nitrogen (but not peptide) bonds"/>
    <property type="evidence" value="ECO:0007669"/>
    <property type="project" value="InterPro"/>
</dbReference>
<dbReference type="GO" id="GO:0005975">
    <property type="term" value="P:carbohydrate metabolic process"/>
    <property type="evidence" value="ECO:0007669"/>
    <property type="project" value="InterPro"/>
</dbReference>
<gene>
    <name evidence="4" type="ORF">S12H4_26377</name>
</gene>